<protein>
    <recommendedName>
        <fullName evidence="9">Peroxin 11C</fullName>
    </recommendedName>
</protein>
<evidence type="ECO:0000313" key="7">
    <source>
        <dbReference type="Proteomes" id="UP000504638"/>
    </source>
</evidence>
<evidence type="ECO:0000256" key="1">
    <source>
        <dbReference type="ARBA" id="ARBA00022593"/>
    </source>
</evidence>
<dbReference type="EMBL" id="ML975151">
    <property type="protein sequence ID" value="KAF1815353.1"/>
    <property type="molecule type" value="Genomic_DNA"/>
</dbReference>
<dbReference type="PANTHER" id="PTHR12652:SF25">
    <property type="entry name" value="MICROBODY (PEROXISOME) PROLIFERATION PROTEIN PEROXIN 11C (EUROFUNG)"/>
    <property type="match status" value="1"/>
</dbReference>
<dbReference type="AlphaFoldDB" id="A0A6G1GBD0"/>
<evidence type="ECO:0000313" key="8">
    <source>
        <dbReference type="RefSeq" id="XP_033536984.1"/>
    </source>
</evidence>
<dbReference type="Proteomes" id="UP000504638">
    <property type="component" value="Unplaced"/>
</dbReference>
<keyword evidence="7" id="KW-1185">Reference proteome</keyword>
<feature type="region of interest" description="Disordered" evidence="5">
    <location>
        <begin position="148"/>
        <end position="171"/>
    </location>
</feature>
<reference evidence="8" key="2">
    <citation type="submission" date="2020-04" db="EMBL/GenBank/DDBJ databases">
        <authorList>
            <consortium name="NCBI Genome Project"/>
        </authorList>
    </citation>
    <scope>NUCLEOTIDE SEQUENCE</scope>
    <source>
        <strain evidence="8">CBS 781.70</strain>
    </source>
</reference>
<reference evidence="6 8" key="1">
    <citation type="submission" date="2020-01" db="EMBL/GenBank/DDBJ databases">
        <authorList>
            <consortium name="DOE Joint Genome Institute"/>
            <person name="Haridas S."/>
            <person name="Albert R."/>
            <person name="Binder M."/>
            <person name="Bloem J."/>
            <person name="Labutti K."/>
            <person name="Salamov A."/>
            <person name="Andreopoulos B."/>
            <person name="Baker S.E."/>
            <person name="Barry K."/>
            <person name="Bills G."/>
            <person name="Bluhm B.H."/>
            <person name="Cannon C."/>
            <person name="Castanera R."/>
            <person name="Culley D.E."/>
            <person name="Daum C."/>
            <person name="Ezra D."/>
            <person name="Gonzalez J.B."/>
            <person name="Henrissat B."/>
            <person name="Kuo A."/>
            <person name="Liang C."/>
            <person name="Lipzen A."/>
            <person name="Lutzoni F."/>
            <person name="Magnuson J."/>
            <person name="Mondo S."/>
            <person name="Nolan M."/>
            <person name="Ohm R."/>
            <person name="Pangilinan J."/>
            <person name="Park H.-J."/>
            <person name="Ramirez L."/>
            <person name="Alfaro M."/>
            <person name="Sun H."/>
            <person name="Tritt A."/>
            <person name="Yoshinaga Y."/>
            <person name="Zwiers L.-H."/>
            <person name="Turgeon B.G."/>
            <person name="Goodwin S.B."/>
            <person name="Spatafora J.W."/>
            <person name="Crous P.W."/>
            <person name="Grigoriev I.V."/>
        </authorList>
    </citation>
    <scope>NUCLEOTIDE SEQUENCE</scope>
    <source>
        <strain evidence="6 8">CBS 781.70</strain>
    </source>
</reference>
<proteinExistence type="predicted"/>
<evidence type="ECO:0000313" key="6">
    <source>
        <dbReference type="EMBL" id="KAF1815353.1"/>
    </source>
</evidence>
<reference evidence="8" key="3">
    <citation type="submission" date="2025-04" db="UniProtKB">
        <authorList>
            <consortium name="RefSeq"/>
        </authorList>
    </citation>
    <scope>IDENTIFICATION</scope>
    <source>
        <strain evidence="8">CBS 781.70</strain>
    </source>
</reference>
<dbReference type="GO" id="GO:0005778">
    <property type="term" value="C:peroxisomal membrane"/>
    <property type="evidence" value="ECO:0007669"/>
    <property type="project" value="UniProtKB-SubCell"/>
</dbReference>
<dbReference type="GeneID" id="54414749"/>
<keyword evidence="3" id="KW-0576">Peroxisome</keyword>
<dbReference type="InterPro" id="IPR008733">
    <property type="entry name" value="PEX11"/>
</dbReference>
<organism evidence="6">
    <name type="scientific">Eremomyces bilateralis CBS 781.70</name>
    <dbReference type="NCBI Taxonomy" id="1392243"/>
    <lineage>
        <taxon>Eukaryota</taxon>
        <taxon>Fungi</taxon>
        <taxon>Dikarya</taxon>
        <taxon>Ascomycota</taxon>
        <taxon>Pezizomycotina</taxon>
        <taxon>Dothideomycetes</taxon>
        <taxon>Dothideomycetes incertae sedis</taxon>
        <taxon>Eremomycetales</taxon>
        <taxon>Eremomycetaceae</taxon>
        <taxon>Eremomyces</taxon>
    </lineage>
</organism>
<evidence type="ECO:0000256" key="4">
    <source>
        <dbReference type="ARBA" id="ARBA00046271"/>
    </source>
</evidence>
<evidence type="ECO:0008006" key="9">
    <source>
        <dbReference type="Google" id="ProtNLM"/>
    </source>
</evidence>
<keyword evidence="1" id="KW-0962">Peroxisome biogenesis</keyword>
<evidence type="ECO:0000256" key="2">
    <source>
        <dbReference type="ARBA" id="ARBA00023136"/>
    </source>
</evidence>
<evidence type="ECO:0000256" key="5">
    <source>
        <dbReference type="SAM" id="MobiDB-lite"/>
    </source>
</evidence>
<name>A0A6G1GBD0_9PEZI</name>
<sequence>MAPQGKPAVPASINACLVRALRNSDVFVSRLALLFSTPSSTDSTLSLLAYSMILASHTLDKLLASRMELVASQIASRASKSLQPGETLVASLPVGEVLGARWARAADASERMKTARAKISDFRAFARLWGLLGLYGWAKGHWKSYPGARKPAAAEGEGEEEEGSKVNKNKYDPTANTTIRTIVWMQISACVAFQALENVGYLAQHGIIKLEPATTGKLFKWSSRGWCTHLTLELVRLWKTSQLTKQKRKDLAYSAAWEQEDDAWWKKLTTTSAWAPVALNFSVAPSYMFLNELGLGLCGGTASAVSVRELWKKSAPAV</sequence>
<dbReference type="RefSeq" id="XP_033536984.1">
    <property type="nucleotide sequence ID" value="XM_033674179.1"/>
</dbReference>
<dbReference type="PANTHER" id="PTHR12652">
    <property type="entry name" value="PEROXISOMAL BIOGENESIS FACTOR 11"/>
    <property type="match status" value="1"/>
</dbReference>
<comment type="subcellular location">
    <subcellularLocation>
        <location evidence="4">Peroxisome membrane</location>
    </subcellularLocation>
</comment>
<dbReference type="GO" id="GO:0016559">
    <property type="term" value="P:peroxisome fission"/>
    <property type="evidence" value="ECO:0007669"/>
    <property type="project" value="InterPro"/>
</dbReference>
<gene>
    <name evidence="6 8" type="ORF">P152DRAFT_183035</name>
</gene>
<keyword evidence="2" id="KW-0472">Membrane</keyword>
<dbReference type="Pfam" id="PF05648">
    <property type="entry name" value="PEX11"/>
    <property type="match status" value="1"/>
</dbReference>
<dbReference type="OrthoDB" id="10005898at2759"/>
<accession>A0A6G1GBD0</accession>
<evidence type="ECO:0000256" key="3">
    <source>
        <dbReference type="ARBA" id="ARBA00023140"/>
    </source>
</evidence>